<dbReference type="EMBL" id="MN740196">
    <property type="protein sequence ID" value="QHT92915.1"/>
    <property type="molecule type" value="Genomic_DNA"/>
</dbReference>
<protein>
    <submittedName>
        <fullName evidence="1">Uncharacterized protein</fullName>
    </submittedName>
</protein>
<dbReference type="AlphaFoldDB" id="A0A6C0IKA2"/>
<organism evidence="1">
    <name type="scientific">viral metagenome</name>
    <dbReference type="NCBI Taxonomy" id="1070528"/>
    <lineage>
        <taxon>unclassified sequences</taxon>
        <taxon>metagenomes</taxon>
        <taxon>organismal metagenomes</taxon>
    </lineage>
</organism>
<reference evidence="1" key="1">
    <citation type="journal article" date="2020" name="Nature">
        <title>Giant virus diversity and host interactions through global metagenomics.</title>
        <authorList>
            <person name="Schulz F."/>
            <person name="Roux S."/>
            <person name="Paez-Espino D."/>
            <person name="Jungbluth S."/>
            <person name="Walsh D.A."/>
            <person name="Denef V.J."/>
            <person name="McMahon K.D."/>
            <person name="Konstantinidis K.T."/>
            <person name="Eloe-Fadrosh E.A."/>
            <person name="Kyrpides N.C."/>
            <person name="Woyke T."/>
        </authorList>
    </citation>
    <scope>NUCLEOTIDE SEQUENCE</scope>
    <source>
        <strain evidence="1">GVMAG-M-3300023184-89</strain>
    </source>
</reference>
<accession>A0A6C0IKA2</accession>
<proteinExistence type="predicted"/>
<evidence type="ECO:0000313" key="1">
    <source>
        <dbReference type="EMBL" id="QHT92915.1"/>
    </source>
</evidence>
<name>A0A6C0IKA2_9ZZZZ</name>
<sequence length="268" mass="31644">MNKTKMNKTNMNKTHQTGVKYTCASCRRDYQRKIYYSRHVAVCELMSKTIKERRLENEECADTPSARVMYEIILELTHKISQMEQKIQELSKWTDLKKKKINAVDWLNKTQKENPSLIPSLEEFLSKITVQRNHLEYLFQNDYTSGIVNVLQELLPLEHSDIHAIKAFEQKNNILFAYDGKQWSILSDALFQQLINSVVKHLLDDFVKWQNENSEKMDQDDFALKYSANVKKIMGGGLTRTQVYSKVKLELYKYLKINIKNIIEYQFI</sequence>